<dbReference type="InterPro" id="IPR001466">
    <property type="entry name" value="Beta-lactam-related"/>
</dbReference>
<evidence type="ECO:0000256" key="1">
    <source>
        <dbReference type="SAM" id="SignalP"/>
    </source>
</evidence>
<dbReference type="InterPro" id="IPR012338">
    <property type="entry name" value="Beta-lactam/transpept-like"/>
</dbReference>
<dbReference type="SUPFAM" id="SSF56601">
    <property type="entry name" value="beta-lactamase/transpeptidase-like"/>
    <property type="match status" value="1"/>
</dbReference>
<feature type="domain" description="Beta-lactamase-related" evidence="2">
    <location>
        <begin position="42"/>
        <end position="356"/>
    </location>
</feature>
<sequence length="564" mass="59742">MRQIAFAIALAAALASQAAAATPPEPAEFARYAEAVLADAYRTDAPGVAVLVMRGDEVLYRGARGEADVEGNVSLQPGDRFRIGSVTKPITAAGLLTLVDAGKVSLDDPLSKYLPDYPGGAGVTIEQLLNHTSGIKDYTGIPGTMEGPILRDVTTAQLVDYFKGETPDFAPGEAWMYSNSGYVLVGAVIEAASGQAWYEYLEQALFKPLGMKDTGYGADPDVVARQVKGYIAGDQSPAPPLQISMTQPHGAGGLVSTVDDLARFSRALHEGRLLKPAIYARMVTPVGRAMDVGYGYGLETSAVRGAPALQHSGGIAGFNSHLTYVPGPDITVAVLQNNEWPSPAQESRSLARRLAAAALGEPYPSAKPVAVEPEVLKQYEGVYRVDKDATRTLRVVDGMLTARRTDRPRETLTAIADDTFLYSNGFDRIRIERDAAGKVTGMRFWAEGEGEGALAALTDEALPEPVTLPREALERLVGTYSADGVELSIALEGDALSGHIKGQPASVPFEAITPTHFTGDIVGAELRFAPDTGPARSVAMRQWGETIVFERVPAASLPGGGSDE</sequence>
<dbReference type="EMBL" id="BMKC01000002">
    <property type="protein sequence ID" value="GGA82097.1"/>
    <property type="molecule type" value="Genomic_DNA"/>
</dbReference>
<keyword evidence="1" id="KW-0732">Signal</keyword>
<proteinExistence type="predicted"/>
<dbReference type="Pfam" id="PF00144">
    <property type="entry name" value="Beta-lactamase"/>
    <property type="match status" value="1"/>
</dbReference>
<dbReference type="PROSITE" id="PS00146">
    <property type="entry name" value="BETA_LACTAMASE_A"/>
    <property type="match status" value="1"/>
</dbReference>
<dbReference type="PANTHER" id="PTHR46825:SF9">
    <property type="entry name" value="BETA-LACTAMASE-RELATED DOMAIN-CONTAINING PROTEIN"/>
    <property type="match status" value="1"/>
</dbReference>
<dbReference type="Gene3D" id="3.40.710.10">
    <property type="entry name" value="DD-peptidase/beta-lactamase superfamily"/>
    <property type="match status" value="1"/>
</dbReference>
<reference evidence="4" key="1">
    <citation type="journal article" date="2019" name="Int. J. Syst. Evol. Microbiol.">
        <title>The Global Catalogue of Microorganisms (GCM) 10K type strain sequencing project: providing services to taxonomists for standard genome sequencing and annotation.</title>
        <authorList>
            <consortium name="The Broad Institute Genomics Platform"/>
            <consortium name="The Broad Institute Genome Sequencing Center for Infectious Disease"/>
            <person name="Wu L."/>
            <person name="Ma J."/>
        </authorList>
    </citation>
    <scope>NUCLEOTIDE SEQUENCE [LARGE SCALE GENOMIC DNA]</scope>
    <source>
        <strain evidence="4">CGMCC 1.15905</strain>
    </source>
</reference>
<evidence type="ECO:0000313" key="3">
    <source>
        <dbReference type="EMBL" id="GGA82097.1"/>
    </source>
</evidence>
<protein>
    <recommendedName>
        <fullName evidence="2">Beta-lactamase-related domain-containing protein</fullName>
    </recommendedName>
</protein>
<comment type="caution">
    <text evidence="3">The sequence shown here is derived from an EMBL/GenBank/DDBJ whole genome shotgun (WGS) entry which is preliminary data.</text>
</comment>
<evidence type="ECO:0000259" key="2">
    <source>
        <dbReference type="Pfam" id="PF00144"/>
    </source>
</evidence>
<feature type="signal peptide" evidence="1">
    <location>
        <begin position="1"/>
        <end position="20"/>
    </location>
</feature>
<dbReference type="InterPro" id="IPR050491">
    <property type="entry name" value="AmpC-like"/>
</dbReference>
<dbReference type="PANTHER" id="PTHR46825">
    <property type="entry name" value="D-ALANYL-D-ALANINE-CARBOXYPEPTIDASE/ENDOPEPTIDASE AMPH"/>
    <property type="match status" value="1"/>
</dbReference>
<keyword evidence="4" id="KW-1185">Reference proteome</keyword>
<dbReference type="InterPro" id="IPR023650">
    <property type="entry name" value="Beta-lactam_class-A_AS"/>
</dbReference>
<feature type="chain" id="PRO_5045437168" description="Beta-lactamase-related domain-containing protein" evidence="1">
    <location>
        <begin position="21"/>
        <end position="564"/>
    </location>
</feature>
<dbReference type="Proteomes" id="UP000623419">
    <property type="component" value="Unassembled WGS sequence"/>
</dbReference>
<gene>
    <name evidence="3" type="ORF">GCM10011521_20600</name>
</gene>
<name>A0ABQ1HMH8_9GAMM</name>
<dbReference type="RefSeq" id="WP_188663831.1">
    <property type="nucleotide sequence ID" value="NZ_BMKC01000002.1"/>
</dbReference>
<accession>A0ABQ1HMH8</accession>
<evidence type="ECO:0000313" key="4">
    <source>
        <dbReference type="Proteomes" id="UP000623419"/>
    </source>
</evidence>
<organism evidence="3 4">
    <name type="scientific">Arenimonas soli</name>
    <dbReference type="NCBI Taxonomy" id="2269504"/>
    <lineage>
        <taxon>Bacteria</taxon>
        <taxon>Pseudomonadati</taxon>
        <taxon>Pseudomonadota</taxon>
        <taxon>Gammaproteobacteria</taxon>
        <taxon>Lysobacterales</taxon>
        <taxon>Lysobacteraceae</taxon>
        <taxon>Arenimonas</taxon>
    </lineage>
</organism>